<reference evidence="3" key="1">
    <citation type="submission" date="2018-09" db="EMBL/GenBank/DDBJ databases">
        <authorList>
            <person name="Livingstone P.G."/>
            <person name="Whitworth D.E."/>
        </authorList>
    </citation>
    <scope>NUCLEOTIDE SEQUENCE [LARGE SCALE GENOMIC DNA]</scope>
    <source>
        <strain evidence="3">CA040B</strain>
    </source>
</reference>
<dbReference type="AlphaFoldDB" id="A0A3A8MBF9"/>
<comment type="caution">
    <text evidence="2">The sequence shown here is derived from an EMBL/GenBank/DDBJ whole genome shotgun (WGS) entry which is preliminary data.</text>
</comment>
<feature type="non-terminal residue" evidence="2">
    <location>
        <position position="111"/>
    </location>
</feature>
<name>A0A3A8MBF9_9BACT</name>
<feature type="region of interest" description="Disordered" evidence="1">
    <location>
        <begin position="20"/>
        <end position="73"/>
    </location>
</feature>
<evidence type="ECO:0000256" key="1">
    <source>
        <dbReference type="SAM" id="MobiDB-lite"/>
    </source>
</evidence>
<accession>A0A3A8MBF9</accession>
<dbReference type="EMBL" id="RAWG01000495">
    <property type="protein sequence ID" value="RKH29718.1"/>
    <property type="molecule type" value="Genomic_DNA"/>
</dbReference>
<feature type="compositionally biased region" description="Low complexity" evidence="1">
    <location>
        <begin position="39"/>
        <end position="48"/>
    </location>
</feature>
<proteinExistence type="predicted"/>
<protein>
    <submittedName>
        <fullName evidence="2">Uncharacterized protein</fullName>
    </submittedName>
</protein>
<sequence length="111" mass="11954">MKVGGDAEKDPRFRKVIEKLEKSAQKTKKHPPASKKAAEAQAAAVSPPNERNAGAKANQVEAMKSAEAPKAEPNGFLALLRAEIEKVMPKNLDDADKFMEGNETEQVKGAV</sequence>
<evidence type="ECO:0000313" key="3">
    <source>
        <dbReference type="Proteomes" id="UP000273405"/>
    </source>
</evidence>
<dbReference type="Proteomes" id="UP000273405">
    <property type="component" value="Unassembled WGS sequence"/>
</dbReference>
<keyword evidence="3" id="KW-1185">Reference proteome</keyword>
<evidence type="ECO:0000313" key="2">
    <source>
        <dbReference type="EMBL" id="RKH29718.1"/>
    </source>
</evidence>
<gene>
    <name evidence="2" type="ORF">D7X12_39495</name>
</gene>
<organism evidence="2 3">
    <name type="scientific">Corallococcus sicarius</name>
    <dbReference type="NCBI Taxonomy" id="2316726"/>
    <lineage>
        <taxon>Bacteria</taxon>
        <taxon>Pseudomonadati</taxon>
        <taxon>Myxococcota</taxon>
        <taxon>Myxococcia</taxon>
        <taxon>Myxococcales</taxon>
        <taxon>Cystobacterineae</taxon>
        <taxon>Myxococcaceae</taxon>
        <taxon>Corallococcus</taxon>
    </lineage>
</organism>